<dbReference type="Pfam" id="PF03484">
    <property type="entry name" value="B5"/>
    <property type="match status" value="1"/>
</dbReference>
<dbReference type="OrthoDB" id="9805455at2"/>
<evidence type="ECO:0000256" key="2">
    <source>
        <dbReference type="ARBA" id="ARBA00008653"/>
    </source>
</evidence>
<dbReference type="Pfam" id="PF03483">
    <property type="entry name" value="B3_4"/>
    <property type="match status" value="1"/>
</dbReference>
<keyword evidence="4 15" id="KW-0963">Cytoplasm</keyword>
<evidence type="ECO:0000256" key="11">
    <source>
        <dbReference type="ARBA" id="ARBA00022884"/>
    </source>
</evidence>
<dbReference type="CDD" id="cd02796">
    <property type="entry name" value="tRNA_bind_bactPheRS"/>
    <property type="match status" value="1"/>
</dbReference>
<keyword evidence="13 15" id="KW-0030">Aminoacyl-tRNA synthetase</keyword>
<feature type="binding site" evidence="15">
    <location>
        <position position="449"/>
    </location>
    <ligand>
        <name>Mg(2+)</name>
        <dbReference type="ChEBI" id="CHEBI:18420"/>
        <note>shared with alpha subunit</note>
    </ligand>
</feature>
<dbReference type="Gene3D" id="2.40.50.140">
    <property type="entry name" value="Nucleic acid-binding proteins"/>
    <property type="match status" value="1"/>
</dbReference>
<dbReference type="InterPro" id="IPR005147">
    <property type="entry name" value="tRNA_synthase_B5-dom"/>
</dbReference>
<dbReference type="InterPro" id="IPR005146">
    <property type="entry name" value="B3/B4_tRNA-bd"/>
</dbReference>
<feature type="binding site" evidence="15">
    <location>
        <position position="440"/>
    </location>
    <ligand>
        <name>Mg(2+)</name>
        <dbReference type="ChEBI" id="CHEBI:18420"/>
        <note>shared with alpha subunit</note>
    </ligand>
</feature>
<dbReference type="Proteomes" id="UP000267246">
    <property type="component" value="Unassembled WGS sequence"/>
</dbReference>
<dbReference type="GO" id="GO:0009328">
    <property type="term" value="C:phenylalanine-tRNA ligase complex"/>
    <property type="evidence" value="ECO:0007669"/>
    <property type="project" value="TreeGrafter"/>
</dbReference>
<comment type="similarity">
    <text evidence="2 15">Belongs to the phenylalanyl-tRNA synthetase beta subunit family. Type 1 subfamily.</text>
</comment>
<dbReference type="SUPFAM" id="SSF56037">
    <property type="entry name" value="PheT/TilS domain"/>
    <property type="match status" value="1"/>
</dbReference>
<dbReference type="GO" id="GO:0005524">
    <property type="term" value="F:ATP binding"/>
    <property type="evidence" value="ECO:0007669"/>
    <property type="project" value="UniProtKB-UniRule"/>
</dbReference>
<dbReference type="SMART" id="SM00874">
    <property type="entry name" value="B5"/>
    <property type="match status" value="1"/>
</dbReference>
<evidence type="ECO:0000256" key="14">
    <source>
        <dbReference type="ARBA" id="ARBA00049255"/>
    </source>
</evidence>
<evidence type="ECO:0000256" key="15">
    <source>
        <dbReference type="HAMAP-Rule" id="MF_00283"/>
    </source>
</evidence>
<dbReference type="InterPro" id="IPR002547">
    <property type="entry name" value="tRNA-bd_dom"/>
</dbReference>
<gene>
    <name evidence="15" type="primary">pheT</name>
    <name evidence="19" type="ORF">JN00_0320</name>
</gene>
<dbReference type="GO" id="GO:0006432">
    <property type="term" value="P:phenylalanyl-tRNA aminoacylation"/>
    <property type="evidence" value="ECO:0007669"/>
    <property type="project" value="UniProtKB-UniRule"/>
</dbReference>
<comment type="subunit">
    <text evidence="3 15">Tetramer of two alpha and two beta subunits.</text>
</comment>
<keyword evidence="20" id="KW-1185">Reference proteome</keyword>
<evidence type="ECO:0000256" key="3">
    <source>
        <dbReference type="ARBA" id="ARBA00011209"/>
    </source>
</evidence>
<feature type="domain" description="B5" evidence="18">
    <location>
        <begin position="385"/>
        <end position="462"/>
    </location>
</feature>
<accession>A0A3M0A137</accession>
<protein>
    <recommendedName>
        <fullName evidence="15">Phenylalanine--tRNA ligase beta subunit</fullName>
        <ecNumber evidence="15">6.1.1.20</ecNumber>
    </recommendedName>
    <alternativeName>
        <fullName evidence="15">Phenylalanyl-tRNA synthetase beta subunit</fullName>
        <shortName evidence="15">PheRS</shortName>
    </alternativeName>
</protein>
<evidence type="ECO:0000256" key="5">
    <source>
        <dbReference type="ARBA" id="ARBA00022555"/>
    </source>
</evidence>
<dbReference type="Gene3D" id="3.50.40.10">
    <property type="entry name" value="Phenylalanyl-trna Synthetase, Chain B, domain 3"/>
    <property type="match status" value="1"/>
</dbReference>
<keyword evidence="5 16" id="KW-0820">tRNA-binding</keyword>
<feature type="binding site" evidence="15">
    <location>
        <position position="446"/>
    </location>
    <ligand>
        <name>Mg(2+)</name>
        <dbReference type="ChEBI" id="CHEBI:18420"/>
        <note>shared with alpha subunit</note>
    </ligand>
</feature>
<dbReference type="GO" id="GO:0000049">
    <property type="term" value="F:tRNA binding"/>
    <property type="evidence" value="ECO:0007669"/>
    <property type="project" value="UniProtKB-UniRule"/>
</dbReference>
<dbReference type="SMART" id="SM00873">
    <property type="entry name" value="B3_4"/>
    <property type="match status" value="1"/>
</dbReference>
<sequence>MIFSYKKLIKLANINEPVEKVVEAINSIGFEVEEVKKFNEIEGIKFGHVVEAYKNENADRLTVCEIQLSDRRTIIQTTATNVKKGDYLMCFVPGSKSGKTTFTSRVMQGIESHGMLISLSELGFDEQVTPEEFYDQIFTFGKVDLTLDPLEHLDLRDWLIDVTILSNRADANSYLIMAKELAAYFDSKPEKLEDKKPTFYSDLSVGKLEATKHFTLLEANVKNEETSLEDKLFLWKHGFKTFSHAVNLSNLTLLYSGVPCHVYPKNALINNVFWTSLESETVNILGNKEVKLENNLVVKNDNKIVSIAGTIGLENIQTRGEENVVFELASFDLKEVRKSAKQIKLETPSSNRASKEICFGEIKLAHEYLTSKLNNFTLPINDEKIRLKKIKIDPTYINKYAGSLITKTAKYADVLKKLSTLEFKFNKEFTEVTFPTYRYDLETLQDFVEEVFRFYGYNNFKAKTPDQTRLIITDSVREKMQEKMVAKGYQNVRTFTLINPQENKINVFNFNEDLLIPTSKNLQHSIIRKSMAISLFEVMINNQKQGISKGSYFEIGMIQNISNVLGLISNEKTFNEIKKDIISLTNQEINFKKEENEFLHPNVSAFIYLKDTLVGYIGKIHPAILKTNSIFAEIFLDKIESKKLNYKTYAHLPLKSRDLTINLKTNESVEEFMQKLKSYKGIFDVKILGIYKKEDGTQNVTFSFLMEEWATKKFDKDFNE</sequence>
<keyword evidence="8 15" id="KW-0547">Nucleotide-binding</keyword>
<dbReference type="HAMAP" id="MF_00283">
    <property type="entry name" value="Phe_tRNA_synth_beta1"/>
    <property type="match status" value="1"/>
</dbReference>
<dbReference type="SUPFAM" id="SSF46955">
    <property type="entry name" value="Putative DNA-binding domain"/>
    <property type="match status" value="1"/>
</dbReference>
<dbReference type="InterPro" id="IPR004532">
    <property type="entry name" value="Phe-tRNA-ligase_IIc_bsu_bact"/>
</dbReference>
<dbReference type="PANTHER" id="PTHR10947">
    <property type="entry name" value="PHENYLALANYL-TRNA SYNTHETASE BETA CHAIN AND LEUCINE-RICH REPEAT-CONTAINING PROTEIN 47"/>
    <property type="match status" value="1"/>
</dbReference>
<keyword evidence="10 15" id="KW-0460">Magnesium</keyword>
<evidence type="ECO:0000313" key="20">
    <source>
        <dbReference type="Proteomes" id="UP000267246"/>
    </source>
</evidence>
<dbReference type="Gene3D" id="3.30.56.10">
    <property type="match status" value="2"/>
</dbReference>
<feature type="domain" description="TRNA-binding" evidence="17">
    <location>
        <begin position="38"/>
        <end position="151"/>
    </location>
</feature>
<dbReference type="InterPro" id="IPR045060">
    <property type="entry name" value="Phe-tRNA-ligase_IIc_bsu"/>
</dbReference>
<dbReference type="PROSITE" id="PS50886">
    <property type="entry name" value="TRBD"/>
    <property type="match status" value="1"/>
</dbReference>
<evidence type="ECO:0000259" key="17">
    <source>
        <dbReference type="PROSITE" id="PS50886"/>
    </source>
</evidence>
<dbReference type="EC" id="6.1.1.20" evidence="15"/>
<evidence type="ECO:0000256" key="4">
    <source>
        <dbReference type="ARBA" id="ARBA00022490"/>
    </source>
</evidence>
<keyword evidence="12 15" id="KW-0648">Protein biosynthesis</keyword>
<dbReference type="InterPro" id="IPR009061">
    <property type="entry name" value="DNA-bd_dom_put_sf"/>
</dbReference>
<keyword evidence="9 15" id="KW-0067">ATP-binding</keyword>
<evidence type="ECO:0000256" key="6">
    <source>
        <dbReference type="ARBA" id="ARBA00022598"/>
    </source>
</evidence>
<dbReference type="Pfam" id="PF17759">
    <property type="entry name" value="tRNA_synthFbeta"/>
    <property type="match status" value="1"/>
</dbReference>
<organism evidence="19 20">
    <name type="scientific">Metamycoplasma subdolum</name>
    <dbReference type="NCBI Taxonomy" id="92407"/>
    <lineage>
        <taxon>Bacteria</taxon>
        <taxon>Bacillati</taxon>
        <taxon>Mycoplasmatota</taxon>
        <taxon>Mycoplasmoidales</taxon>
        <taxon>Metamycoplasmataceae</taxon>
        <taxon>Metamycoplasma</taxon>
    </lineage>
</organism>
<dbReference type="Pfam" id="PF01588">
    <property type="entry name" value="tRNA_bind"/>
    <property type="match status" value="1"/>
</dbReference>
<dbReference type="PANTHER" id="PTHR10947:SF0">
    <property type="entry name" value="PHENYLALANINE--TRNA LIGASE BETA SUBUNIT"/>
    <property type="match status" value="1"/>
</dbReference>
<dbReference type="PROSITE" id="PS51483">
    <property type="entry name" value="B5"/>
    <property type="match status" value="1"/>
</dbReference>
<evidence type="ECO:0000259" key="18">
    <source>
        <dbReference type="PROSITE" id="PS51483"/>
    </source>
</evidence>
<reference evidence="19 20" key="1">
    <citation type="submission" date="2018-10" db="EMBL/GenBank/DDBJ databases">
        <title>Genomic Encyclopedia of Archaeal and Bacterial Type Strains, Phase II (KMG-II): from individual species to whole genera.</title>
        <authorList>
            <person name="Goeker M."/>
        </authorList>
    </citation>
    <scope>NUCLEOTIDE SEQUENCE [LARGE SCALE GENOMIC DNA]</scope>
    <source>
        <strain evidence="19 20">ATCC 29870</strain>
    </source>
</reference>
<dbReference type="EMBL" id="REFI01000007">
    <property type="protein sequence ID" value="RMA78490.1"/>
    <property type="molecule type" value="Genomic_DNA"/>
</dbReference>
<evidence type="ECO:0000313" key="19">
    <source>
        <dbReference type="EMBL" id="RMA78490.1"/>
    </source>
</evidence>
<evidence type="ECO:0000256" key="10">
    <source>
        <dbReference type="ARBA" id="ARBA00022842"/>
    </source>
</evidence>
<evidence type="ECO:0000256" key="16">
    <source>
        <dbReference type="PROSITE-ProRule" id="PRU00209"/>
    </source>
</evidence>
<proteinExistence type="inferred from homology"/>
<dbReference type="SUPFAM" id="SSF55681">
    <property type="entry name" value="Class II aaRS and biotin synthetases"/>
    <property type="match status" value="1"/>
</dbReference>
<dbReference type="InterPro" id="IPR045864">
    <property type="entry name" value="aa-tRNA-synth_II/BPL/LPL"/>
</dbReference>
<comment type="caution">
    <text evidence="19">The sequence shown here is derived from an EMBL/GenBank/DDBJ whole genome shotgun (WGS) entry which is preliminary data.</text>
</comment>
<keyword evidence="6 15" id="KW-0436">Ligase</keyword>
<keyword evidence="11 16" id="KW-0694">RNA-binding</keyword>
<dbReference type="GO" id="GO:0004826">
    <property type="term" value="F:phenylalanine-tRNA ligase activity"/>
    <property type="evidence" value="ECO:0007669"/>
    <property type="project" value="UniProtKB-UniRule"/>
</dbReference>
<evidence type="ECO:0000256" key="12">
    <source>
        <dbReference type="ARBA" id="ARBA00022917"/>
    </source>
</evidence>
<dbReference type="InterPro" id="IPR033714">
    <property type="entry name" value="tRNA_bind_bactPheRS"/>
</dbReference>
<dbReference type="InterPro" id="IPR012340">
    <property type="entry name" value="NA-bd_OB-fold"/>
</dbReference>
<evidence type="ECO:0000256" key="7">
    <source>
        <dbReference type="ARBA" id="ARBA00022723"/>
    </source>
</evidence>
<dbReference type="InterPro" id="IPR020825">
    <property type="entry name" value="Phe-tRNA_synthase-like_B3/B4"/>
</dbReference>
<dbReference type="GO" id="GO:0000287">
    <property type="term" value="F:magnesium ion binding"/>
    <property type="evidence" value="ECO:0007669"/>
    <property type="project" value="UniProtKB-UniRule"/>
</dbReference>
<feature type="binding site" evidence="15">
    <location>
        <position position="450"/>
    </location>
    <ligand>
        <name>Mg(2+)</name>
        <dbReference type="ChEBI" id="CHEBI:18420"/>
        <note>shared with alpha subunit</note>
    </ligand>
</feature>
<dbReference type="Gene3D" id="3.30.930.10">
    <property type="entry name" value="Bira Bifunctional Protein, Domain 2"/>
    <property type="match status" value="1"/>
</dbReference>
<dbReference type="AlphaFoldDB" id="A0A3M0A137"/>
<evidence type="ECO:0000256" key="9">
    <source>
        <dbReference type="ARBA" id="ARBA00022840"/>
    </source>
</evidence>
<keyword evidence="7 15" id="KW-0479">Metal-binding</keyword>
<evidence type="ECO:0000256" key="8">
    <source>
        <dbReference type="ARBA" id="ARBA00022741"/>
    </source>
</evidence>
<evidence type="ECO:0000256" key="13">
    <source>
        <dbReference type="ARBA" id="ARBA00023146"/>
    </source>
</evidence>
<dbReference type="NCBIfam" id="NF001882">
    <property type="entry name" value="PRK00629.5-4"/>
    <property type="match status" value="1"/>
</dbReference>
<comment type="cofactor">
    <cofactor evidence="15">
        <name>Mg(2+)</name>
        <dbReference type="ChEBI" id="CHEBI:18420"/>
    </cofactor>
    <text evidence="15">Binds 2 magnesium ions per tetramer.</text>
</comment>
<dbReference type="InterPro" id="IPR041616">
    <property type="entry name" value="PheRS_beta_core"/>
</dbReference>
<dbReference type="RefSeq" id="WP_121940796.1">
    <property type="nucleotide sequence ID" value="NZ_CP137846.1"/>
</dbReference>
<name>A0A3M0A137_9BACT</name>
<evidence type="ECO:0000256" key="1">
    <source>
        <dbReference type="ARBA" id="ARBA00004496"/>
    </source>
</evidence>
<dbReference type="SUPFAM" id="SSF50249">
    <property type="entry name" value="Nucleic acid-binding proteins"/>
    <property type="match status" value="1"/>
</dbReference>
<comment type="subcellular location">
    <subcellularLocation>
        <location evidence="1 15">Cytoplasm</location>
    </subcellularLocation>
</comment>
<comment type="catalytic activity">
    <reaction evidence="14 15">
        <text>tRNA(Phe) + L-phenylalanine + ATP = L-phenylalanyl-tRNA(Phe) + AMP + diphosphate + H(+)</text>
        <dbReference type="Rhea" id="RHEA:19413"/>
        <dbReference type="Rhea" id="RHEA-COMP:9668"/>
        <dbReference type="Rhea" id="RHEA-COMP:9699"/>
        <dbReference type="ChEBI" id="CHEBI:15378"/>
        <dbReference type="ChEBI" id="CHEBI:30616"/>
        <dbReference type="ChEBI" id="CHEBI:33019"/>
        <dbReference type="ChEBI" id="CHEBI:58095"/>
        <dbReference type="ChEBI" id="CHEBI:78442"/>
        <dbReference type="ChEBI" id="CHEBI:78531"/>
        <dbReference type="ChEBI" id="CHEBI:456215"/>
        <dbReference type="EC" id="6.1.1.20"/>
    </reaction>
</comment>